<organism evidence="1 2">
    <name type="scientific">Acetobacter senegalensis</name>
    <dbReference type="NCBI Taxonomy" id="446692"/>
    <lineage>
        <taxon>Bacteria</taxon>
        <taxon>Pseudomonadati</taxon>
        <taxon>Pseudomonadota</taxon>
        <taxon>Alphaproteobacteria</taxon>
        <taxon>Acetobacterales</taxon>
        <taxon>Acetobacteraceae</taxon>
        <taxon>Acetobacter</taxon>
    </lineage>
</organism>
<evidence type="ECO:0000313" key="1">
    <source>
        <dbReference type="EMBL" id="CEF41101.1"/>
    </source>
</evidence>
<proteinExistence type="predicted"/>
<dbReference type="PANTHER" id="PTHR36015">
    <property type="entry name" value="HOLLIDAY JUNCTION RESOLVASE MOC1, CHLOROPLASTIC-RELATED"/>
    <property type="match status" value="1"/>
</dbReference>
<dbReference type="EC" id="3.1.22.4" evidence="1"/>
<evidence type="ECO:0000313" key="2">
    <source>
        <dbReference type="Proteomes" id="UP000056109"/>
    </source>
</evidence>
<dbReference type="InterPro" id="IPR045290">
    <property type="entry name" value="MOC1-like"/>
</dbReference>
<dbReference type="GO" id="GO:0008821">
    <property type="term" value="F:crossover junction DNA endonuclease activity"/>
    <property type="evidence" value="ECO:0007669"/>
    <property type="project" value="InterPro"/>
</dbReference>
<dbReference type="PATRIC" id="fig|446692.3.peg.1804"/>
<reference evidence="2" key="1">
    <citation type="submission" date="2014-09" db="EMBL/GenBank/DDBJ databases">
        <authorList>
            <person name="Illeghems K.G."/>
        </authorList>
    </citation>
    <scope>NUCLEOTIDE SEQUENCE [LARGE SCALE GENOMIC DNA]</scope>
    <source>
        <strain evidence="2">108B</strain>
    </source>
</reference>
<sequence length="164" mass="17480">MKIIAAIDPGAGGAIAFLNWRHQIIEVLDMPIDYVKVGRTTRRVINPALLAAHLRAHAPDHLFVENVSVRPGEGAVGAFAFGRGLGVIEGVCSALCIPMTKIRPQDWKRGMGCPADKGAARQRACELFPANAGIFSRVKDDGRAEAVMLGLFGIRALENTGVPA</sequence>
<dbReference type="GO" id="GO:0003676">
    <property type="term" value="F:nucleic acid binding"/>
    <property type="evidence" value="ECO:0007669"/>
    <property type="project" value="InterPro"/>
</dbReference>
<dbReference type="KEGG" id="asz:ASN_1765"/>
<name>A0A0U5FMW8_9PROT</name>
<dbReference type="AlphaFoldDB" id="A0A0U5FMW8"/>
<gene>
    <name evidence="1" type="primary">ruvC</name>
    <name evidence="1" type="ORF">ASN_1765</name>
</gene>
<dbReference type="EMBL" id="LN606600">
    <property type="protein sequence ID" value="CEF41101.1"/>
    <property type="molecule type" value="Genomic_DNA"/>
</dbReference>
<dbReference type="InterPro" id="IPR036397">
    <property type="entry name" value="RNaseH_sf"/>
</dbReference>
<protein>
    <submittedName>
        <fullName evidence="1">Crossover junction endodeoxyribonuclease RuvC</fullName>
        <ecNumber evidence="1">3.1.22.4</ecNumber>
    </submittedName>
</protein>
<dbReference type="PANTHER" id="PTHR36015:SF6">
    <property type="entry name" value="HOLLIDAY JUNCTION RESOLVASE MOC1, CHLOROPLASTIC-RELATED"/>
    <property type="match status" value="1"/>
</dbReference>
<accession>A0A0U5FMW8</accession>
<keyword evidence="1" id="KW-0378">Hydrolase</keyword>
<dbReference type="CDD" id="cd22992">
    <property type="entry name" value="MOC1"/>
    <property type="match status" value="1"/>
</dbReference>
<keyword evidence="2" id="KW-1185">Reference proteome</keyword>
<dbReference type="Proteomes" id="UP000056109">
    <property type="component" value="Chromosome I"/>
</dbReference>
<dbReference type="Gene3D" id="3.30.420.10">
    <property type="entry name" value="Ribonuclease H-like superfamily/Ribonuclease H"/>
    <property type="match status" value="1"/>
</dbReference>